<evidence type="ECO:0000259" key="4">
    <source>
        <dbReference type="PROSITE" id="PS50956"/>
    </source>
</evidence>
<dbReference type="InterPro" id="IPR036388">
    <property type="entry name" value="WH-like_DNA-bd_sf"/>
</dbReference>
<name>A0A143DBD9_9PROT</name>
<sequence length="142" mass="15892">MLDNLDRQILDALRADAREPTAALARRLDVSRSTIQHRIKRLEEQGIIESYTIRLADEFSRRIIRAHVLISVSPKHAARVSSGIKPMLEVRALHAISGAFDMIAEVAAETMDALDTITDRIGSITGVERTQTLILMSTRFSR</sequence>
<dbReference type="KEGG" id="hjo:AY555_00095"/>
<dbReference type="SUPFAM" id="SSF46785">
    <property type="entry name" value="Winged helix' DNA-binding domain"/>
    <property type="match status" value="1"/>
</dbReference>
<dbReference type="PRINTS" id="PR00033">
    <property type="entry name" value="HTHASNC"/>
</dbReference>
<dbReference type="Pfam" id="PF01037">
    <property type="entry name" value="AsnC_trans_reg"/>
    <property type="match status" value="1"/>
</dbReference>
<keyword evidence="1" id="KW-0805">Transcription regulation</keyword>
<evidence type="ECO:0000313" key="5">
    <source>
        <dbReference type="EMBL" id="AMW33830.1"/>
    </source>
</evidence>
<dbReference type="InterPro" id="IPR019888">
    <property type="entry name" value="Tscrpt_reg_AsnC-like"/>
</dbReference>
<dbReference type="GO" id="GO:0043200">
    <property type="term" value="P:response to amino acid"/>
    <property type="evidence" value="ECO:0007669"/>
    <property type="project" value="TreeGrafter"/>
</dbReference>
<dbReference type="CDD" id="cd00090">
    <property type="entry name" value="HTH_ARSR"/>
    <property type="match status" value="1"/>
</dbReference>
<dbReference type="InterPro" id="IPR011008">
    <property type="entry name" value="Dimeric_a/b-barrel"/>
</dbReference>
<dbReference type="PANTHER" id="PTHR30154:SF53">
    <property type="entry name" value="HTH-TYPE TRANSCRIPTIONAL REGULATOR LRPC"/>
    <property type="match status" value="1"/>
</dbReference>
<protein>
    <submittedName>
        <fullName evidence="5">AsnC family transcriptional regulator</fullName>
    </submittedName>
</protein>
<dbReference type="RefSeq" id="WP_066131775.1">
    <property type="nucleotide sequence ID" value="NZ_CP014525.1"/>
</dbReference>
<keyword evidence="3" id="KW-0804">Transcription</keyword>
<feature type="domain" description="HTH asnC-type" evidence="4">
    <location>
        <begin position="2"/>
        <end position="85"/>
    </location>
</feature>
<dbReference type="Pfam" id="PF13412">
    <property type="entry name" value="HTH_24"/>
    <property type="match status" value="1"/>
</dbReference>
<dbReference type="PROSITE" id="PS50956">
    <property type="entry name" value="HTH_ASNC_2"/>
    <property type="match status" value="1"/>
</dbReference>
<reference evidence="5 6" key="1">
    <citation type="submission" date="2016-02" db="EMBL/GenBank/DDBJ databases">
        <title>Complete Genome of H5569, the type strain of the newly described species Haematospirillium jordaniae.</title>
        <authorList>
            <person name="Nicholson A.C."/>
            <person name="Humrighouse B.W."/>
            <person name="Loparov V."/>
            <person name="McQuiston J.R."/>
        </authorList>
    </citation>
    <scope>NUCLEOTIDE SEQUENCE [LARGE SCALE GENOMIC DNA]</scope>
    <source>
        <strain evidence="5 6">H5569</strain>
    </source>
</reference>
<dbReference type="InterPro" id="IPR019887">
    <property type="entry name" value="Tscrpt_reg_AsnC/Lrp_C"/>
</dbReference>
<organism evidence="5 6">
    <name type="scientific">Haematospirillum jordaniae</name>
    <dbReference type="NCBI Taxonomy" id="1549855"/>
    <lineage>
        <taxon>Bacteria</taxon>
        <taxon>Pseudomonadati</taxon>
        <taxon>Pseudomonadota</taxon>
        <taxon>Alphaproteobacteria</taxon>
        <taxon>Rhodospirillales</taxon>
        <taxon>Novispirillaceae</taxon>
        <taxon>Haematospirillum</taxon>
    </lineage>
</organism>
<evidence type="ECO:0000256" key="1">
    <source>
        <dbReference type="ARBA" id="ARBA00023015"/>
    </source>
</evidence>
<dbReference type="GO" id="GO:0006355">
    <property type="term" value="P:regulation of DNA-templated transcription"/>
    <property type="evidence" value="ECO:0007669"/>
    <property type="project" value="UniProtKB-ARBA"/>
</dbReference>
<evidence type="ECO:0000256" key="3">
    <source>
        <dbReference type="ARBA" id="ARBA00023163"/>
    </source>
</evidence>
<dbReference type="STRING" id="1549855.AY555_00095"/>
<dbReference type="SUPFAM" id="SSF54909">
    <property type="entry name" value="Dimeric alpha+beta barrel"/>
    <property type="match status" value="1"/>
</dbReference>
<dbReference type="GO" id="GO:0043565">
    <property type="term" value="F:sequence-specific DNA binding"/>
    <property type="evidence" value="ECO:0007669"/>
    <property type="project" value="InterPro"/>
</dbReference>
<evidence type="ECO:0000313" key="6">
    <source>
        <dbReference type="Proteomes" id="UP000076066"/>
    </source>
</evidence>
<dbReference type="InterPro" id="IPR011991">
    <property type="entry name" value="ArsR-like_HTH"/>
</dbReference>
<proteinExistence type="predicted"/>
<keyword evidence="2" id="KW-0238">DNA-binding</keyword>
<dbReference type="Gene3D" id="3.30.70.920">
    <property type="match status" value="1"/>
</dbReference>
<gene>
    <name evidence="5" type="ORF">AY555_00095</name>
</gene>
<keyword evidence="6" id="KW-1185">Reference proteome</keyword>
<dbReference type="InterPro" id="IPR000485">
    <property type="entry name" value="AsnC-type_HTH_dom"/>
</dbReference>
<dbReference type="Proteomes" id="UP000076066">
    <property type="component" value="Chromosome"/>
</dbReference>
<accession>A0A143DBD9</accession>
<dbReference type="Gene3D" id="1.10.10.10">
    <property type="entry name" value="Winged helix-like DNA-binding domain superfamily/Winged helix DNA-binding domain"/>
    <property type="match status" value="1"/>
</dbReference>
<dbReference type="EMBL" id="CP014525">
    <property type="protein sequence ID" value="AMW33830.1"/>
    <property type="molecule type" value="Genomic_DNA"/>
</dbReference>
<dbReference type="OrthoDB" id="9809462at2"/>
<dbReference type="InterPro" id="IPR036390">
    <property type="entry name" value="WH_DNA-bd_sf"/>
</dbReference>
<dbReference type="GeneID" id="53315564"/>
<dbReference type="AlphaFoldDB" id="A0A143DBD9"/>
<dbReference type="SMART" id="SM00344">
    <property type="entry name" value="HTH_ASNC"/>
    <property type="match status" value="1"/>
</dbReference>
<dbReference type="PANTHER" id="PTHR30154">
    <property type="entry name" value="LEUCINE-RESPONSIVE REGULATORY PROTEIN"/>
    <property type="match status" value="1"/>
</dbReference>
<dbReference type="GO" id="GO:0005829">
    <property type="term" value="C:cytosol"/>
    <property type="evidence" value="ECO:0007669"/>
    <property type="project" value="TreeGrafter"/>
</dbReference>
<evidence type="ECO:0000256" key="2">
    <source>
        <dbReference type="ARBA" id="ARBA00023125"/>
    </source>
</evidence>